<feature type="transmembrane region" description="Helical" evidence="8">
    <location>
        <begin position="184"/>
        <end position="200"/>
    </location>
</feature>
<evidence type="ECO:0000259" key="9">
    <source>
        <dbReference type="PROSITE" id="PS50893"/>
    </source>
</evidence>
<dbReference type="Gene3D" id="3.40.80.10">
    <property type="entry name" value="Peptidoglycan recognition protein-like"/>
    <property type="match status" value="1"/>
</dbReference>
<accession>A0ABX1JXL4</accession>
<keyword evidence="6 8" id="KW-0472">Membrane</keyword>
<feature type="region of interest" description="Disordered" evidence="7">
    <location>
        <begin position="650"/>
        <end position="672"/>
    </location>
</feature>
<dbReference type="SUPFAM" id="SSF90123">
    <property type="entry name" value="ABC transporter transmembrane region"/>
    <property type="match status" value="1"/>
</dbReference>
<name>A0ABX1JXL4_9CELL</name>
<dbReference type="Proteomes" id="UP000777774">
    <property type="component" value="Unassembled WGS sequence"/>
</dbReference>
<proteinExistence type="predicted"/>
<feature type="transmembrane region" description="Helical" evidence="8">
    <location>
        <begin position="80"/>
        <end position="100"/>
    </location>
</feature>
<keyword evidence="2 8" id="KW-0812">Transmembrane</keyword>
<dbReference type="InterPro" id="IPR036640">
    <property type="entry name" value="ABC1_TM_sf"/>
</dbReference>
<feature type="compositionally biased region" description="Low complexity" evidence="7">
    <location>
        <begin position="724"/>
        <end position="751"/>
    </location>
</feature>
<dbReference type="CDD" id="cd07346">
    <property type="entry name" value="ABC_6TM_exporters"/>
    <property type="match status" value="1"/>
</dbReference>
<evidence type="ECO:0000259" key="10">
    <source>
        <dbReference type="PROSITE" id="PS50929"/>
    </source>
</evidence>
<feature type="domain" description="ABC transporter" evidence="9">
    <location>
        <begin position="360"/>
        <end position="606"/>
    </location>
</feature>
<protein>
    <submittedName>
        <fullName evidence="11">ATP-binding cassette domain-containing protein</fullName>
    </submittedName>
</protein>
<keyword evidence="5 8" id="KW-1133">Transmembrane helix</keyword>
<evidence type="ECO:0000313" key="12">
    <source>
        <dbReference type="Proteomes" id="UP000777774"/>
    </source>
</evidence>
<dbReference type="GO" id="GO:0005524">
    <property type="term" value="F:ATP binding"/>
    <property type="evidence" value="ECO:0007669"/>
    <property type="project" value="UniProtKB-KW"/>
</dbReference>
<evidence type="ECO:0000256" key="7">
    <source>
        <dbReference type="SAM" id="MobiDB-lite"/>
    </source>
</evidence>
<dbReference type="InterPro" id="IPR003439">
    <property type="entry name" value="ABC_transporter-like_ATP-bd"/>
</dbReference>
<dbReference type="Gene3D" id="2.60.40.4070">
    <property type="match status" value="1"/>
</dbReference>
<dbReference type="PROSITE" id="PS50893">
    <property type="entry name" value="ABC_TRANSPORTER_2"/>
    <property type="match status" value="1"/>
</dbReference>
<dbReference type="EMBL" id="JAAXOY010000095">
    <property type="protein sequence ID" value="NKY39070.1"/>
    <property type="molecule type" value="Genomic_DNA"/>
</dbReference>
<dbReference type="InterPro" id="IPR003593">
    <property type="entry name" value="AAA+_ATPase"/>
</dbReference>
<dbReference type="PROSITE" id="PS50929">
    <property type="entry name" value="ABC_TM1F"/>
    <property type="match status" value="1"/>
</dbReference>
<feature type="transmembrane region" description="Helical" evidence="8">
    <location>
        <begin position="262"/>
        <end position="288"/>
    </location>
</feature>
<dbReference type="InterPro" id="IPR011527">
    <property type="entry name" value="ABC1_TM_dom"/>
</dbReference>
<dbReference type="InterPro" id="IPR017871">
    <property type="entry name" value="ABC_transporter-like_CS"/>
</dbReference>
<dbReference type="SMART" id="SM00644">
    <property type="entry name" value="Ami_2"/>
    <property type="match status" value="1"/>
</dbReference>
<dbReference type="Gene3D" id="3.40.50.300">
    <property type="entry name" value="P-loop containing nucleotide triphosphate hydrolases"/>
    <property type="match status" value="1"/>
</dbReference>
<dbReference type="Pfam" id="PF00005">
    <property type="entry name" value="ABC_tran"/>
    <property type="match status" value="1"/>
</dbReference>
<dbReference type="InterPro" id="IPR027417">
    <property type="entry name" value="P-loop_NTPase"/>
</dbReference>
<evidence type="ECO:0000256" key="5">
    <source>
        <dbReference type="ARBA" id="ARBA00022989"/>
    </source>
</evidence>
<evidence type="ECO:0000313" key="11">
    <source>
        <dbReference type="EMBL" id="NKY39070.1"/>
    </source>
</evidence>
<dbReference type="InterPro" id="IPR036505">
    <property type="entry name" value="Amidase/PGRP_sf"/>
</dbReference>
<gene>
    <name evidence="11" type="ORF">HGA02_05825</name>
</gene>
<dbReference type="PROSITE" id="PS00211">
    <property type="entry name" value="ABC_TRANSPORTER_1"/>
    <property type="match status" value="1"/>
</dbReference>
<dbReference type="InterPro" id="IPR006619">
    <property type="entry name" value="PGRP_domain_met/bac"/>
</dbReference>
<sequence>MSATTSGTPDHRMASASTLGILATLRRGLEVSPQMLRGWRVTLLLAVLAALGKVLVPLVVQQTVDTGILAPGGPDVPRVLTLTGAAAVGLLAAAVCSAYVNVRLFRSSEDGLLALRTRAFRHVHDLSVLTQHTERRGSLVSRVTSDVDTISLFVQWGGIMLLVSVLQIVAASVLMALYSWQLTLVVWLGFIPLLLVLPPLQRRVNARYSAVRERYGAMLGTVSESVVGAETIRAYGAADRTQRRLDAAITATRSAMVRAQNLVSVVFSSGVLVSNVVLALVVVIGTFLGVRGDVSVGRLLAFLFLVQLFTGPVQMATEILNELQNAVAGWRRVLGVLETPVAVQDPGTAGVPSPRGPATVELRDVAFAYPEGRRVLHDVDLEVPAGASVAVVGATGSGKTTIARLVARLVDPEHGRVLLDGTDLRDIPATDLRARVVLVPQEGFLFEGTVGENVAYGLRTPDGTAPDPVDARVRDAVEALGLGPWVDELAAGLDTDVGQRGESLSAGERQLVALARAYLADPDVLLLDEATSAVDPATEVRLVGALEELSTGRTTLTIAHRLSTAEAADLAVDEVPVAVAGAPASTDGVAEPEVSTALPDVVVADEVGARAVTDSVPVDPYQTLGVTWSWTSAPEDVEVSVRTRTDGEWSGWVPLESDGVAPDPGTAEAARDVRAGTESVWIGDAEDVQLSFGAGAEAAQDVRLALVGPVDGAGTGTGDDERTPTATPSATSDATDATDAPTATPAAATDDALVRTADRSSRSTARAAGDVLPAAAVTTTVTNAVTTAVPAAVTTAVAQPAIITREGWGAAPARCTLDVASTLLATVVHHTAGPNTYSTVEQAMAQIRGDQQYHQNARGWCDIGYNFLVDKWGNIYEGRDNSGTQPVIGVHAGGFNTATVGISMLGDYSSITPSAGVQESVARLIAWRMASYHRDPGSTIGYTTLGGENSRYPAGTWLALPVVIGHRDVAFTACPGERGYAVLGAIKQRARDLIGGQIVNPALTATSIPVGGSVSVNGGTTSTMAWTLRVVDERTGVLVRTVTGATPPSGGTAIATWNGRNDAGTPVGPGPYRLTLDVVDAANGSPAVGWTGRVEVTGTSNPPTVPSVPLTGDLRFVPVTPARLLDTRPTGASLGAGGRVDLTVTGVAGVPADAKAVALNVTAVAPSAMTFVRVWPAGGPMPSSSTFNADPRLTAASGVLVGVGGQGKVSLYNNSGSTHLVVDVSGYFVDGSSGVGYEPLPTGARMIDTRSEGGALSAGTTRTVQVTGRGGVPAGATAVLANVSSVMPGGVGNVIAYPAGGTVPTIASVNHLPGDNVSNRTVVPLSADGRLALTLQGARADVVVDVIGWFGPSATQRFTPIDPARAADTRASSPLQEGEARDLPLGSVALPAQARSAVLSLAATQQTATMTFLTAWRPGTARPTASDLNTGRGRDQAAMTVVPLGSDRQVRVYNDKGSSQVIVDVQGWFG</sequence>
<evidence type="ECO:0000256" key="1">
    <source>
        <dbReference type="ARBA" id="ARBA00004651"/>
    </source>
</evidence>
<evidence type="ECO:0000256" key="8">
    <source>
        <dbReference type="SAM" id="Phobius"/>
    </source>
</evidence>
<feature type="compositionally biased region" description="Basic and acidic residues" evidence="7">
    <location>
        <begin position="752"/>
        <end position="761"/>
    </location>
</feature>
<organism evidence="11 12">
    <name type="scientific">Cellulomonas septica</name>
    <dbReference type="NCBI Taxonomy" id="285080"/>
    <lineage>
        <taxon>Bacteria</taxon>
        <taxon>Bacillati</taxon>
        <taxon>Actinomycetota</taxon>
        <taxon>Actinomycetes</taxon>
        <taxon>Micrococcales</taxon>
        <taxon>Cellulomonadaceae</taxon>
        <taxon>Cellulomonas</taxon>
    </lineage>
</organism>
<feature type="transmembrane region" description="Helical" evidence="8">
    <location>
        <begin position="41"/>
        <end position="60"/>
    </location>
</feature>
<evidence type="ECO:0000256" key="4">
    <source>
        <dbReference type="ARBA" id="ARBA00022840"/>
    </source>
</evidence>
<feature type="region of interest" description="Disordered" evidence="7">
    <location>
        <begin position="710"/>
        <end position="768"/>
    </location>
</feature>
<dbReference type="SMART" id="SM00382">
    <property type="entry name" value="AAA"/>
    <property type="match status" value="1"/>
</dbReference>
<feature type="transmembrane region" description="Helical" evidence="8">
    <location>
        <begin position="159"/>
        <end position="178"/>
    </location>
</feature>
<keyword evidence="3" id="KW-0547">Nucleotide-binding</keyword>
<dbReference type="SUPFAM" id="SSF55846">
    <property type="entry name" value="N-acetylmuramoyl-L-alanine amidase-like"/>
    <property type="match status" value="1"/>
</dbReference>
<dbReference type="Gene3D" id="1.20.1560.10">
    <property type="entry name" value="ABC transporter type 1, transmembrane domain"/>
    <property type="match status" value="1"/>
</dbReference>
<comment type="subcellular location">
    <subcellularLocation>
        <location evidence="1">Cell membrane</location>
        <topology evidence="1">Multi-pass membrane protein</topology>
    </subcellularLocation>
</comment>
<dbReference type="InterPro" id="IPR039421">
    <property type="entry name" value="Type_1_exporter"/>
</dbReference>
<reference evidence="11 12" key="1">
    <citation type="submission" date="2020-04" db="EMBL/GenBank/DDBJ databases">
        <title>MicrobeNet Type strains.</title>
        <authorList>
            <person name="Nicholson A.C."/>
        </authorList>
    </citation>
    <scope>NUCLEOTIDE SEQUENCE [LARGE SCALE GENOMIC DNA]</scope>
    <source>
        <strain evidence="11 12">ATCC BAA-787</strain>
    </source>
</reference>
<dbReference type="InterPro" id="IPR002502">
    <property type="entry name" value="Amidase_domain"/>
</dbReference>
<dbReference type="PANTHER" id="PTHR43394:SF1">
    <property type="entry name" value="ATP-BINDING CASSETTE SUB-FAMILY B MEMBER 10, MITOCHONDRIAL"/>
    <property type="match status" value="1"/>
</dbReference>
<evidence type="ECO:0000256" key="3">
    <source>
        <dbReference type="ARBA" id="ARBA00022741"/>
    </source>
</evidence>
<comment type="caution">
    <text evidence="11">The sequence shown here is derived from an EMBL/GenBank/DDBJ whole genome shotgun (WGS) entry which is preliminary data.</text>
</comment>
<feature type="domain" description="ABC transmembrane type-1" evidence="10">
    <location>
        <begin position="41"/>
        <end position="325"/>
    </location>
</feature>
<dbReference type="PANTHER" id="PTHR43394">
    <property type="entry name" value="ATP-DEPENDENT PERMEASE MDL1, MITOCHONDRIAL"/>
    <property type="match status" value="1"/>
</dbReference>
<keyword evidence="4 11" id="KW-0067">ATP-binding</keyword>
<dbReference type="Pfam" id="PF00664">
    <property type="entry name" value="ABC_membrane"/>
    <property type="match status" value="1"/>
</dbReference>
<keyword evidence="12" id="KW-1185">Reference proteome</keyword>
<dbReference type="SMART" id="SM00701">
    <property type="entry name" value="PGRP"/>
    <property type="match status" value="1"/>
</dbReference>
<dbReference type="Pfam" id="PF01510">
    <property type="entry name" value="Amidase_2"/>
    <property type="match status" value="1"/>
</dbReference>
<dbReference type="CDD" id="cd06583">
    <property type="entry name" value="PGRP"/>
    <property type="match status" value="1"/>
</dbReference>
<evidence type="ECO:0000256" key="6">
    <source>
        <dbReference type="ARBA" id="ARBA00023136"/>
    </source>
</evidence>
<evidence type="ECO:0000256" key="2">
    <source>
        <dbReference type="ARBA" id="ARBA00022692"/>
    </source>
</evidence>
<dbReference type="SUPFAM" id="SSF52540">
    <property type="entry name" value="P-loop containing nucleoside triphosphate hydrolases"/>
    <property type="match status" value="1"/>
</dbReference>